<dbReference type="CDD" id="cd16279">
    <property type="entry name" value="metallo-hydrolase-like_MBL-fold"/>
    <property type="match status" value="1"/>
</dbReference>
<feature type="region of interest" description="Disordered" evidence="1">
    <location>
        <begin position="1"/>
        <end position="39"/>
    </location>
</feature>
<sequence length="262" mass="28807">MKFTLLGTSGSAGLPQIGGPDGRGDWGRTDPNEPRNRRTRTSIVVQTAENKNILVDTSPDLRMQLTSCGIGRIDAVIYTHAHADHVAGIDEVRILNRIMDAPMPCYGTEALWEELKRRFGYAFKPHNGGFFGRPVLHDHIVAPGEAFEVLGTAILPLDQDHGYSRSLGLRLGNAAYCTDVVRFDDTAFATLQGLDLFIVDCFTPAQDHPTHAGLPTVLSWVERLKPKRTVLTHLGPDMDYRTLCNTLPSGIEPGYDGMVLEV</sequence>
<dbReference type="AlphaFoldDB" id="A0A840V8U9"/>
<feature type="compositionally biased region" description="Polar residues" evidence="1">
    <location>
        <begin position="1"/>
        <end position="11"/>
    </location>
</feature>
<dbReference type="Gene3D" id="3.60.15.10">
    <property type="entry name" value="Ribonuclease Z/Hydroxyacylglutathione hydrolase-like"/>
    <property type="match status" value="1"/>
</dbReference>
<evidence type="ECO:0000313" key="3">
    <source>
        <dbReference type="EMBL" id="MBB5372388.1"/>
    </source>
</evidence>
<dbReference type="Proteomes" id="UP000553706">
    <property type="component" value="Unassembled WGS sequence"/>
</dbReference>
<dbReference type="SMART" id="SM00849">
    <property type="entry name" value="Lactamase_B"/>
    <property type="match status" value="1"/>
</dbReference>
<dbReference type="EMBL" id="JACHFJ010000002">
    <property type="protein sequence ID" value="MBB5372388.1"/>
    <property type="molecule type" value="Genomic_DNA"/>
</dbReference>
<feature type="compositionally biased region" description="Basic and acidic residues" evidence="1">
    <location>
        <begin position="22"/>
        <end position="36"/>
    </location>
</feature>
<comment type="caution">
    <text evidence="3">The sequence shown here is derived from an EMBL/GenBank/DDBJ whole genome shotgun (WGS) entry which is preliminary data.</text>
</comment>
<gene>
    <name evidence="3" type="ORF">HNP71_000626</name>
</gene>
<proteinExistence type="predicted"/>
<keyword evidence="3" id="KW-0378">Hydrolase</keyword>
<protein>
    <submittedName>
        <fullName evidence="3">Phosphoribosyl 1,2-cyclic phosphate phosphodiesterase</fullName>
        <ecNumber evidence="3">3.1.4.55</ecNumber>
    </submittedName>
</protein>
<organism evidence="3 4">
    <name type="scientific">Acidocella aromatica</name>
    <dbReference type="NCBI Taxonomy" id="1303579"/>
    <lineage>
        <taxon>Bacteria</taxon>
        <taxon>Pseudomonadati</taxon>
        <taxon>Pseudomonadota</taxon>
        <taxon>Alphaproteobacteria</taxon>
        <taxon>Acetobacterales</taxon>
        <taxon>Acidocellaceae</taxon>
        <taxon>Acidocella</taxon>
    </lineage>
</organism>
<dbReference type="RefSeq" id="WP_183265408.1">
    <property type="nucleotide sequence ID" value="NZ_JACHFJ010000002.1"/>
</dbReference>
<dbReference type="GO" id="GO:0103043">
    <property type="term" value="F:phosphoribosyl 1,2-cyclic phosphate phosphodiesterase activity"/>
    <property type="evidence" value="ECO:0007669"/>
    <property type="project" value="UniProtKB-EC"/>
</dbReference>
<feature type="domain" description="Metallo-beta-lactamase" evidence="2">
    <location>
        <begin position="39"/>
        <end position="233"/>
    </location>
</feature>
<dbReference type="PANTHER" id="PTHR42663">
    <property type="entry name" value="HYDROLASE C777.06C-RELATED-RELATED"/>
    <property type="match status" value="1"/>
</dbReference>
<keyword evidence="4" id="KW-1185">Reference proteome</keyword>
<evidence type="ECO:0000313" key="4">
    <source>
        <dbReference type="Proteomes" id="UP000553706"/>
    </source>
</evidence>
<evidence type="ECO:0000256" key="1">
    <source>
        <dbReference type="SAM" id="MobiDB-lite"/>
    </source>
</evidence>
<dbReference type="EC" id="3.1.4.55" evidence="3"/>
<dbReference type="SUPFAM" id="SSF56281">
    <property type="entry name" value="Metallo-hydrolase/oxidoreductase"/>
    <property type="match status" value="1"/>
</dbReference>
<dbReference type="PANTHER" id="PTHR42663:SF6">
    <property type="entry name" value="HYDROLASE C777.06C-RELATED"/>
    <property type="match status" value="1"/>
</dbReference>
<name>A0A840V8U9_9PROT</name>
<evidence type="ECO:0000259" key="2">
    <source>
        <dbReference type="SMART" id="SM00849"/>
    </source>
</evidence>
<reference evidence="3 4" key="1">
    <citation type="submission" date="2020-08" db="EMBL/GenBank/DDBJ databases">
        <title>Genomic Encyclopedia of Type Strains, Phase IV (KMG-IV): sequencing the most valuable type-strain genomes for metagenomic binning, comparative biology and taxonomic classification.</title>
        <authorList>
            <person name="Goeker M."/>
        </authorList>
    </citation>
    <scope>NUCLEOTIDE SEQUENCE [LARGE SCALE GENOMIC DNA]</scope>
    <source>
        <strain evidence="3 4">DSM 27026</strain>
    </source>
</reference>
<dbReference type="InterPro" id="IPR036866">
    <property type="entry name" value="RibonucZ/Hydroxyglut_hydro"/>
</dbReference>
<dbReference type="Pfam" id="PF12706">
    <property type="entry name" value="Lactamase_B_2"/>
    <property type="match status" value="1"/>
</dbReference>
<accession>A0A840V8U9</accession>
<dbReference type="InterPro" id="IPR001279">
    <property type="entry name" value="Metallo-B-lactamas"/>
</dbReference>